<dbReference type="SUPFAM" id="SSF46689">
    <property type="entry name" value="Homeodomain-like"/>
    <property type="match status" value="1"/>
</dbReference>
<dbReference type="PROSITE" id="PS50977">
    <property type="entry name" value="HTH_TETR_2"/>
    <property type="match status" value="1"/>
</dbReference>
<evidence type="ECO:0000256" key="1">
    <source>
        <dbReference type="ARBA" id="ARBA00023125"/>
    </source>
</evidence>
<feature type="DNA-binding region" description="H-T-H motif" evidence="2">
    <location>
        <begin position="26"/>
        <end position="45"/>
    </location>
</feature>
<dbReference type="InterPro" id="IPR050624">
    <property type="entry name" value="HTH-type_Tx_Regulator"/>
</dbReference>
<dbReference type="PANTHER" id="PTHR43479">
    <property type="entry name" value="ACREF/ENVCD OPERON REPRESSOR-RELATED"/>
    <property type="match status" value="1"/>
</dbReference>
<dbReference type="Proteomes" id="UP001549055">
    <property type="component" value="Unassembled WGS sequence"/>
</dbReference>
<evidence type="ECO:0000313" key="5">
    <source>
        <dbReference type="Proteomes" id="UP001549055"/>
    </source>
</evidence>
<dbReference type="RefSeq" id="WP_253364906.1">
    <property type="nucleotide sequence ID" value="NZ_JALJXU010000004.1"/>
</dbReference>
<protein>
    <submittedName>
        <fullName evidence="4">Dihydroxyacetone kinase regulator</fullName>
    </submittedName>
</protein>
<feature type="domain" description="HTH tetR-type" evidence="3">
    <location>
        <begin position="3"/>
        <end position="63"/>
    </location>
</feature>
<gene>
    <name evidence="4" type="ORF">ABID27_001382</name>
</gene>
<dbReference type="InterPro" id="IPR039532">
    <property type="entry name" value="TetR_C_Firmicutes"/>
</dbReference>
<dbReference type="InterPro" id="IPR001647">
    <property type="entry name" value="HTH_TetR"/>
</dbReference>
<dbReference type="GO" id="GO:0016301">
    <property type="term" value="F:kinase activity"/>
    <property type="evidence" value="ECO:0007669"/>
    <property type="project" value="UniProtKB-KW"/>
</dbReference>
<dbReference type="PANTHER" id="PTHR43479:SF7">
    <property type="entry name" value="TETR-FAMILY TRANSCRIPTIONAL REGULATOR"/>
    <property type="match status" value="1"/>
</dbReference>
<evidence type="ECO:0000313" key="4">
    <source>
        <dbReference type="EMBL" id="MET3644755.1"/>
    </source>
</evidence>
<evidence type="ECO:0000256" key="2">
    <source>
        <dbReference type="PROSITE-ProRule" id="PRU00335"/>
    </source>
</evidence>
<keyword evidence="1 2" id="KW-0238">DNA-binding</keyword>
<dbReference type="Pfam" id="PF00440">
    <property type="entry name" value="TetR_N"/>
    <property type="match status" value="1"/>
</dbReference>
<evidence type="ECO:0000259" key="3">
    <source>
        <dbReference type="PROSITE" id="PS50977"/>
    </source>
</evidence>
<comment type="caution">
    <text evidence="4">The sequence shown here is derived from an EMBL/GenBank/DDBJ whole genome shotgun (WGS) entry which is preliminary data.</text>
</comment>
<reference evidence="4 5" key="1">
    <citation type="submission" date="2024-06" db="EMBL/GenBank/DDBJ databases">
        <title>Genomic Encyclopedia of Type Strains, Phase IV (KMG-IV): sequencing the most valuable type-strain genomes for metagenomic binning, comparative biology and taxonomic classification.</title>
        <authorList>
            <person name="Goeker M."/>
        </authorList>
    </citation>
    <scope>NUCLEOTIDE SEQUENCE [LARGE SCALE GENOMIC DNA]</scope>
    <source>
        <strain evidence="4 5">DSM 15349</strain>
    </source>
</reference>
<proteinExistence type="predicted"/>
<keyword evidence="4" id="KW-0808">Transferase</keyword>
<dbReference type="Pfam" id="PF14278">
    <property type="entry name" value="TetR_C_8"/>
    <property type="match status" value="1"/>
</dbReference>
<keyword evidence="5" id="KW-1185">Reference proteome</keyword>
<dbReference type="InterPro" id="IPR009057">
    <property type="entry name" value="Homeodomain-like_sf"/>
</dbReference>
<sequence>MKLLTKLAFEQALKDLMQTKSFDKITVTELVQFMGVNRQTFYYHFKDIYDLLEWVFINDGEAMIGANRTSTSWQEGLLSICHYIEANELFIYHSYHSVNRSYLEHFLYERAASLIKPVVLANHQSARLSAQQVENITDFYKYAFVGFLLDWIAAGHRESAQSLVQRISQTVTILSNNHG</sequence>
<organism evidence="4 5">
    <name type="scientific">Streptococcus gallinaceus</name>
    <dbReference type="NCBI Taxonomy" id="165758"/>
    <lineage>
        <taxon>Bacteria</taxon>
        <taxon>Bacillati</taxon>
        <taxon>Bacillota</taxon>
        <taxon>Bacilli</taxon>
        <taxon>Lactobacillales</taxon>
        <taxon>Streptococcaceae</taxon>
        <taxon>Streptococcus</taxon>
    </lineage>
</organism>
<dbReference type="EMBL" id="JBEPMK010000004">
    <property type="protein sequence ID" value="MET3644755.1"/>
    <property type="molecule type" value="Genomic_DNA"/>
</dbReference>
<accession>A0ABV2JLG4</accession>
<keyword evidence="4" id="KW-0418">Kinase</keyword>
<name>A0ABV2JLG4_9STRE</name>
<dbReference type="Gene3D" id="1.10.357.10">
    <property type="entry name" value="Tetracycline Repressor, domain 2"/>
    <property type="match status" value="1"/>
</dbReference>